<name>Q0APP4_MARMM</name>
<dbReference type="HOGENOM" id="CLU_044538_2_1_5"/>
<evidence type="ECO:0000313" key="2">
    <source>
        <dbReference type="EMBL" id="ABI65743.1"/>
    </source>
</evidence>
<dbReference type="AlphaFoldDB" id="Q0APP4"/>
<dbReference type="SUPFAM" id="SSF56281">
    <property type="entry name" value="Metallo-hydrolase/oxidoreductase"/>
    <property type="match status" value="1"/>
</dbReference>
<dbReference type="KEGG" id="mmr:Mmar10_1451"/>
<dbReference type="Pfam" id="PF12706">
    <property type="entry name" value="Lactamase_B_2"/>
    <property type="match status" value="1"/>
</dbReference>
<dbReference type="InterPro" id="IPR036866">
    <property type="entry name" value="RibonucZ/Hydroxyglut_hydro"/>
</dbReference>
<dbReference type="STRING" id="394221.Mmar10_1451"/>
<accession>Q0APP4</accession>
<reference evidence="2 3" key="1">
    <citation type="submission" date="2006-08" db="EMBL/GenBank/DDBJ databases">
        <title>Complete sequence of Maricaulis maris MCS10.</title>
        <authorList>
            <consortium name="US DOE Joint Genome Institute"/>
            <person name="Copeland A."/>
            <person name="Lucas S."/>
            <person name="Lapidus A."/>
            <person name="Barry K."/>
            <person name="Detter J.C."/>
            <person name="Glavina del Rio T."/>
            <person name="Hammon N."/>
            <person name="Israni S."/>
            <person name="Dalin E."/>
            <person name="Tice H."/>
            <person name="Pitluck S."/>
            <person name="Saunders E."/>
            <person name="Brettin T."/>
            <person name="Bruce D."/>
            <person name="Han C."/>
            <person name="Tapia R."/>
            <person name="Gilna P."/>
            <person name="Schmutz J."/>
            <person name="Larimer F."/>
            <person name="Land M."/>
            <person name="Hauser L."/>
            <person name="Kyrpides N."/>
            <person name="Mikhailova N."/>
            <person name="Viollier P."/>
            <person name="Stephens C."/>
            <person name="Richardson P."/>
        </authorList>
    </citation>
    <scope>NUCLEOTIDE SEQUENCE [LARGE SCALE GENOMIC DNA]</scope>
    <source>
        <strain evidence="2 3">MCS10</strain>
    </source>
</reference>
<keyword evidence="3" id="KW-1185">Reference proteome</keyword>
<dbReference type="RefSeq" id="WP_011643390.1">
    <property type="nucleotide sequence ID" value="NC_008347.1"/>
</dbReference>
<evidence type="ECO:0000313" key="3">
    <source>
        <dbReference type="Proteomes" id="UP000001964"/>
    </source>
</evidence>
<evidence type="ECO:0000259" key="1">
    <source>
        <dbReference type="Pfam" id="PF12706"/>
    </source>
</evidence>
<organism evidence="2 3">
    <name type="scientific">Maricaulis maris (strain MCS10)</name>
    <name type="common">Caulobacter maris</name>
    <dbReference type="NCBI Taxonomy" id="394221"/>
    <lineage>
        <taxon>Bacteria</taxon>
        <taxon>Pseudomonadati</taxon>
        <taxon>Pseudomonadota</taxon>
        <taxon>Alphaproteobacteria</taxon>
        <taxon>Maricaulales</taxon>
        <taxon>Maricaulaceae</taxon>
        <taxon>Maricaulis</taxon>
    </lineage>
</organism>
<dbReference type="PANTHER" id="PTHR42663">
    <property type="entry name" value="HYDROLASE C777.06C-RELATED-RELATED"/>
    <property type="match status" value="1"/>
</dbReference>
<protein>
    <submittedName>
        <fullName evidence="2">Beta-lactamase-like protein</fullName>
    </submittedName>
</protein>
<dbReference type="InterPro" id="IPR001279">
    <property type="entry name" value="Metallo-B-lactamas"/>
</dbReference>
<feature type="domain" description="Metallo-beta-lactamase" evidence="1">
    <location>
        <begin position="60"/>
        <end position="244"/>
    </location>
</feature>
<dbReference type="PANTHER" id="PTHR42663:SF6">
    <property type="entry name" value="HYDROLASE C777.06C-RELATED"/>
    <property type="match status" value="1"/>
</dbReference>
<dbReference type="EMBL" id="CP000449">
    <property type="protein sequence ID" value="ABI65743.1"/>
    <property type="molecule type" value="Genomic_DNA"/>
</dbReference>
<dbReference type="CDD" id="cd16279">
    <property type="entry name" value="metallo-hydrolase-like_MBL-fold"/>
    <property type="match status" value="1"/>
</dbReference>
<proteinExistence type="predicted"/>
<gene>
    <name evidence="2" type="ordered locus">Mmar10_1451</name>
</gene>
<dbReference type="Gene3D" id="3.60.15.10">
    <property type="entry name" value="Ribonuclease Z/Hydroxyacylglutathione hydrolase-like"/>
    <property type="match status" value="1"/>
</dbReference>
<dbReference type="eggNOG" id="COG1235">
    <property type="taxonomic scope" value="Bacteria"/>
</dbReference>
<dbReference type="Proteomes" id="UP000001964">
    <property type="component" value="Chromosome"/>
</dbReference>
<sequence length="284" mass="30661" precursor="true">MTGITRLTLLGTGSSGGVPRANGDWGDCDPANPKNLRRRCSALVEQARSRDDLDAGEAVTRVVIDTSPDFREQMLSARVTRIDTVLLTHDHADQTHGIDDLRAFAYQQRQRIPVWMDTATRATLTERFGYTFAAPPGSGYPPILDQCAMPAFGSDIKIDGPGGSVVITPFDQEHGRIRSVGFKIGEIAYSADINGLPDDSARILDGVKCWAIDALRHEPHPTHFHVEAALEALERVGAEFGVLTNLHITLDHDQLSAKLPEGVRAGFDGLQIVSSGDGSVTLVG</sequence>